<keyword evidence="1" id="KW-0472">Membrane</keyword>
<feature type="transmembrane region" description="Helical" evidence="1">
    <location>
        <begin position="20"/>
        <end position="42"/>
    </location>
</feature>
<sequence>MGRRTALYFGLSVKSAWKWLFLRLLVYHLSFFVYFCSMNSIFPTLSRALRWLIRFRKRCGYGIHSPFAFDFVTGVIYEEGCYYAYRELNSWRVTQSSRLRLKDDQLLFRLANYVSPATALAVGEQLDVSLAYLQAGCRHCQWQTVAKDSPSLVDRLATYSQVDLVYLDQPEMLTKLFPLFLQRVSDKTLIIVRNIRKNKETTRQWRQVLANETVRVSFDLYDFGLLFFESRLNKEDYIINYF</sequence>
<dbReference type="EMBL" id="AMCI01003940">
    <property type="protein sequence ID" value="EJW99166.1"/>
    <property type="molecule type" value="Genomic_DNA"/>
</dbReference>
<reference evidence="2" key="1">
    <citation type="journal article" date="2012" name="PLoS ONE">
        <title>Gene sets for utilization of primary and secondary nutrition supplies in the distal gut of endangered iberian lynx.</title>
        <authorList>
            <person name="Alcaide M."/>
            <person name="Messina E."/>
            <person name="Richter M."/>
            <person name="Bargiela R."/>
            <person name="Peplies J."/>
            <person name="Huws S.A."/>
            <person name="Newbold C.J."/>
            <person name="Golyshin P.N."/>
            <person name="Simon M.A."/>
            <person name="Lopez G."/>
            <person name="Yakimov M.M."/>
            <person name="Ferrer M."/>
        </authorList>
    </citation>
    <scope>NUCLEOTIDE SEQUENCE</scope>
</reference>
<accession>J9FVZ9</accession>
<evidence type="ECO:0008006" key="3">
    <source>
        <dbReference type="Google" id="ProtNLM"/>
    </source>
</evidence>
<name>J9FVZ9_9ZZZZ</name>
<keyword evidence="1" id="KW-0812">Transmembrane</keyword>
<organism evidence="2">
    <name type="scientific">gut metagenome</name>
    <dbReference type="NCBI Taxonomy" id="749906"/>
    <lineage>
        <taxon>unclassified sequences</taxon>
        <taxon>metagenomes</taxon>
        <taxon>organismal metagenomes</taxon>
    </lineage>
</organism>
<gene>
    <name evidence="2" type="ORF">EVA_12729</name>
</gene>
<evidence type="ECO:0000256" key="1">
    <source>
        <dbReference type="SAM" id="Phobius"/>
    </source>
</evidence>
<protein>
    <recommendedName>
        <fullName evidence="3">Class I SAM-dependent methyltransferase</fullName>
    </recommendedName>
</protein>
<comment type="caution">
    <text evidence="2">The sequence shown here is derived from an EMBL/GenBank/DDBJ whole genome shotgun (WGS) entry which is preliminary data.</text>
</comment>
<keyword evidence="1" id="KW-1133">Transmembrane helix</keyword>
<proteinExistence type="predicted"/>
<evidence type="ECO:0000313" key="2">
    <source>
        <dbReference type="EMBL" id="EJW99166.1"/>
    </source>
</evidence>
<dbReference type="AlphaFoldDB" id="J9FVZ9"/>